<protein>
    <submittedName>
        <fullName evidence="5">Oligo-1,6-glucosidase</fullName>
    </submittedName>
</protein>
<evidence type="ECO:0000259" key="4">
    <source>
        <dbReference type="SMART" id="SM00642"/>
    </source>
</evidence>
<dbReference type="Gene3D" id="3.20.20.80">
    <property type="entry name" value="Glycosidases"/>
    <property type="match status" value="1"/>
</dbReference>
<dbReference type="SUPFAM" id="SSF51011">
    <property type="entry name" value="Glycosyl hydrolase domain"/>
    <property type="match status" value="1"/>
</dbReference>
<name>A0A4R1QQQ4_9FIRM</name>
<keyword evidence="3" id="KW-0326">Glycosidase</keyword>
<dbReference type="RefSeq" id="WP_058963492.1">
    <property type="nucleotide sequence ID" value="NZ_CABKVM010000014.1"/>
</dbReference>
<dbReference type="EMBL" id="SLUM01000014">
    <property type="protein sequence ID" value="TCL56098.1"/>
    <property type="molecule type" value="Genomic_DNA"/>
</dbReference>
<dbReference type="AlphaFoldDB" id="A0A4R1QQQ4"/>
<evidence type="ECO:0000256" key="3">
    <source>
        <dbReference type="ARBA" id="ARBA00023295"/>
    </source>
</evidence>
<dbReference type="InterPro" id="IPR006047">
    <property type="entry name" value="GH13_cat_dom"/>
</dbReference>
<sequence length="563" mass="63576">MERQWWHNKAAYQIWPKSFYDSNGDGVGDLPGITAKLDYLKELGVDIIWLSPVYQSPLADQGYDISDYQAIDPRFGTMEDMDHLLEEAKKRDIRLVMDLVVNHCSDEHIWFRKAVADPEGPYGQYFYFRKGKNGKPPCNWRGYFGGSVWSLVPGQTDLYYLHLFHKKQPDLNWENPALRREIYSMINWWLDKGVAGFRIDAIVNIKKDLAFRDYPADRPDGLSDCRRMLTEPGVAEGLGAFLEEMKRETFAPHKAFTVGEVFDTDPARLAEFIGPEGHFSTMFDFAPTCLGKDAQGWARAKQPTTTQYRDACFASQRQAAGVGFLANIIENHDEPRGVSHYLPQGEEENEQAKTCLATASVLLRGIPFLYQGQELGMTNTRFESIGDMDDVSSHGEYAACLDLGLSEAEALAACAHYSRDNARTPVQWTGGPNAGFTIGTPWIRVNPNYTRINAEKQQARPDSVLNWYKKLLALRKDPQWEEALVWGDCEPVLEEEEGLMAYRRTGGGKTLLVVCNLSELPRSLALPGIIRQVLLNNQEGGPQPGFDRFAAQPWQAVVLEMEP</sequence>
<organism evidence="5 6">
    <name type="scientific">Allofournierella massiliensis</name>
    <dbReference type="NCBI Taxonomy" id="1650663"/>
    <lineage>
        <taxon>Bacteria</taxon>
        <taxon>Bacillati</taxon>
        <taxon>Bacillota</taxon>
        <taxon>Clostridia</taxon>
        <taxon>Eubacteriales</taxon>
        <taxon>Oscillospiraceae</taxon>
        <taxon>Allofournierella</taxon>
    </lineage>
</organism>
<feature type="domain" description="Glycosyl hydrolase family 13 catalytic" evidence="4">
    <location>
        <begin position="13"/>
        <end position="423"/>
    </location>
</feature>
<evidence type="ECO:0000313" key="6">
    <source>
        <dbReference type="Proteomes" id="UP000295184"/>
    </source>
</evidence>
<dbReference type="Pfam" id="PF00128">
    <property type="entry name" value="Alpha-amylase"/>
    <property type="match status" value="1"/>
</dbReference>
<gene>
    <name evidence="5" type="ORF">EDD77_11452</name>
</gene>
<accession>A0A4R1QQQ4</accession>
<dbReference type="InterPro" id="IPR022567">
    <property type="entry name" value="DUF3459"/>
</dbReference>
<keyword evidence="2" id="KW-0378">Hydrolase</keyword>
<dbReference type="Gene3D" id="3.90.400.10">
    <property type="entry name" value="Oligo-1,6-glucosidase, Domain 2"/>
    <property type="match status" value="1"/>
</dbReference>
<dbReference type="CDD" id="cd11333">
    <property type="entry name" value="AmyAc_SI_OligoGlu_DGase"/>
    <property type="match status" value="1"/>
</dbReference>
<dbReference type="InterPro" id="IPR045857">
    <property type="entry name" value="O16G_dom_2"/>
</dbReference>
<proteinExistence type="inferred from homology"/>
<dbReference type="GO" id="GO:0004556">
    <property type="term" value="F:alpha-amylase activity"/>
    <property type="evidence" value="ECO:0007669"/>
    <property type="project" value="TreeGrafter"/>
</dbReference>
<dbReference type="Pfam" id="PF11941">
    <property type="entry name" value="DUF3459"/>
    <property type="match status" value="1"/>
</dbReference>
<dbReference type="FunFam" id="3.20.20.80:FF:000064">
    <property type="entry name" value="Oligo-1,6-glucosidase"/>
    <property type="match status" value="1"/>
</dbReference>
<dbReference type="Gene3D" id="2.60.40.1180">
    <property type="entry name" value="Golgi alpha-mannosidase II"/>
    <property type="match status" value="1"/>
</dbReference>
<dbReference type="SMART" id="SM00642">
    <property type="entry name" value="Aamy"/>
    <property type="match status" value="1"/>
</dbReference>
<comment type="similarity">
    <text evidence="1">Belongs to the glycosyl hydrolase 13 family.</text>
</comment>
<dbReference type="GO" id="GO:0009313">
    <property type="term" value="P:oligosaccharide catabolic process"/>
    <property type="evidence" value="ECO:0007669"/>
    <property type="project" value="TreeGrafter"/>
</dbReference>
<evidence type="ECO:0000256" key="1">
    <source>
        <dbReference type="ARBA" id="ARBA00008061"/>
    </source>
</evidence>
<dbReference type="OrthoDB" id="9805159at2"/>
<dbReference type="FunFam" id="3.90.400.10:FF:000002">
    <property type="entry name" value="Sucrose isomerase"/>
    <property type="match status" value="1"/>
</dbReference>
<dbReference type="PANTHER" id="PTHR10357">
    <property type="entry name" value="ALPHA-AMYLASE FAMILY MEMBER"/>
    <property type="match status" value="1"/>
</dbReference>
<evidence type="ECO:0000256" key="2">
    <source>
        <dbReference type="ARBA" id="ARBA00022801"/>
    </source>
</evidence>
<comment type="caution">
    <text evidence="5">The sequence shown here is derived from an EMBL/GenBank/DDBJ whole genome shotgun (WGS) entry which is preliminary data.</text>
</comment>
<dbReference type="STRING" id="1650663.GCA_001486665_01021"/>
<dbReference type="PANTHER" id="PTHR10357:SF179">
    <property type="entry name" value="NEUTRAL AND BASIC AMINO ACID TRANSPORT PROTEIN RBAT"/>
    <property type="match status" value="1"/>
</dbReference>
<reference evidence="5 6" key="1">
    <citation type="submission" date="2019-03" db="EMBL/GenBank/DDBJ databases">
        <title>Genomic Encyclopedia of Type Strains, Phase IV (KMG-IV): sequencing the most valuable type-strain genomes for metagenomic binning, comparative biology and taxonomic classification.</title>
        <authorList>
            <person name="Goeker M."/>
        </authorList>
    </citation>
    <scope>NUCLEOTIDE SEQUENCE [LARGE SCALE GENOMIC DNA]</scope>
    <source>
        <strain evidence="5 6">DSM 100451</strain>
    </source>
</reference>
<dbReference type="Proteomes" id="UP000295184">
    <property type="component" value="Unassembled WGS sequence"/>
</dbReference>
<dbReference type="InterPro" id="IPR013780">
    <property type="entry name" value="Glyco_hydro_b"/>
</dbReference>
<evidence type="ECO:0000313" key="5">
    <source>
        <dbReference type="EMBL" id="TCL56098.1"/>
    </source>
</evidence>
<dbReference type="InterPro" id="IPR017853">
    <property type="entry name" value="GH"/>
</dbReference>
<dbReference type="SUPFAM" id="SSF51445">
    <property type="entry name" value="(Trans)glycosidases"/>
    <property type="match status" value="1"/>
</dbReference>